<proteinExistence type="predicted"/>
<dbReference type="SUPFAM" id="SSF103481">
    <property type="entry name" value="Multidrug resistance efflux transporter EmrE"/>
    <property type="match status" value="1"/>
</dbReference>
<feature type="transmembrane region" description="Helical" evidence="2">
    <location>
        <begin position="69"/>
        <end position="90"/>
    </location>
</feature>
<keyword evidence="4" id="KW-1185">Reference proteome</keyword>
<keyword evidence="2" id="KW-1133">Transmembrane helix</keyword>
<comment type="subcellular location">
    <subcellularLocation>
        <location evidence="1">Endomembrane system</location>
        <topology evidence="1">Multi-pass membrane protein</topology>
    </subcellularLocation>
</comment>
<organism evidence="3 4">
    <name type="scientific">Paenibacillus spongiae</name>
    <dbReference type="NCBI Taxonomy" id="2909671"/>
    <lineage>
        <taxon>Bacteria</taxon>
        <taxon>Bacillati</taxon>
        <taxon>Bacillota</taxon>
        <taxon>Bacilli</taxon>
        <taxon>Bacillales</taxon>
        <taxon>Paenibacillaceae</taxon>
        <taxon>Paenibacillus</taxon>
    </lineage>
</organism>
<name>A0ABY5SJK9_9BACL</name>
<dbReference type="Proteomes" id="UP001057877">
    <property type="component" value="Chromosome"/>
</dbReference>
<evidence type="ECO:0000256" key="1">
    <source>
        <dbReference type="ARBA" id="ARBA00004127"/>
    </source>
</evidence>
<evidence type="ECO:0000313" key="4">
    <source>
        <dbReference type="Proteomes" id="UP001057877"/>
    </source>
</evidence>
<feature type="transmembrane region" description="Helical" evidence="2">
    <location>
        <begin position="96"/>
        <end position="112"/>
    </location>
</feature>
<evidence type="ECO:0008006" key="5">
    <source>
        <dbReference type="Google" id="ProtNLM"/>
    </source>
</evidence>
<evidence type="ECO:0000313" key="3">
    <source>
        <dbReference type="EMBL" id="UVI33788.1"/>
    </source>
</evidence>
<dbReference type="EMBL" id="CP091430">
    <property type="protein sequence ID" value="UVI33788.1"/>
    <property type="molecule type" value="Genomic_DNA"/>
</dbReference>
<keyword evidence="2" id="KW-0812">Transmembrane</keyword>
<gene>
    <name evidence="3" type="ORF">L1F29_28730</name>
</gene>
<feature type="transmembrane region" description="Helical" evidence="2">
    <location>
        <begin position="32"/>
        <end position="57"/>
    </location>
</feature>
<sequence length="115" mass="13161">MLYLYSFGLLLGGLSVINLIFSYQSKHIDPHFWMIAKFQLVMLPLFLLANMCIGYGIRFGYKAARNLTFILIVGKCMEIVISLIMGYLFLREIPNWKTWVGLGVILIGVVLVKQK</sequence>
<dbReference type="RefSeq" id="WP_258389842.1">
    <property type="nucleotide sequence ID" value="NZ_CP091430.1"/>
</dbReference>
<evidence type="ECO:0000256" key="2">
    <source>
        <dbReference type="SAM" id="Phobius"/>
    </source>
</evidence>
<reference evidence="3" key="1">
    <citation type="submission" date="2022-01" db="EMBL/GenBank/DDBJ databases">
        <title>Paenibacillus spongiae sp. nov., isolated from marine sponge.</title>
        <authorList>
            <person name="Li Z."/>
            <person name="Zhang M."/>
        </authorList>
    </citation>
    <scope>NUCLEOTIDE SEQUENCE</scope>
    <source>
        <strain evidence="3">PHS-Z3</strain>
    </source>
</reference>
<accession>A0ABY5SJK9</accession>
<protein>
    <recommendedName>
        <fullName evidence="5">EamA domain-containing protein</fullName>
    </recommendedName>
</protein>
<keyword evidence="2" id="KW-0472">Membrane</keyword>
<dbReference type="InterPro" id="IPR037185">
    <property type="entry name" value="EmrE-like"/>
</dbReference>